<dbReference type="SUPFAM" id="SSF46906">
    <property type="entry name" value="Ribosomal protein L11, C-terminal domain"/>
    <property type="match status" value="1"/>
</dbReference>
<feature type="domain" description="Large ribosomal subunit protein uL11 C-terminal" evidence="4">
    <location>
        <begin position="2"/>
        <end position="64"/>
    </location>
</feature>
<dbReference type="InterPro" id="IPR000911">
    <property type="entry name" value="Ribosomal_uL11"/>
</dbReference>
<gene>
    <name evidence="5" type="primary">RPL12C_5</name>
    <name evidence="5" type="ORF">CFP56_043033</name>
</gene>
<keyword evidence="3" id="KW-0687">Ribonucleoprotein</keyword>
<dbReference type="GO" id="GO:0006412">
    <property type="term" value="P:translation"/>
    <property type="evidence" value="ECO:0007669"/>
    <property type="project" value="InterPro"/>
</dbReference>
<keyword evidence="6" id="KW-1185">Reference proteome</keyword>
<dbReference type="Gene3D" id="1.10.10.250">
    <property type="entry name" value="Ribosomal protein L11, C-terminal domain"/>
    <property type="match status" value="1"/>
</dbReference>
<dbReference type="PANTHER" id="PTHR11661">
    <property type="entry name" value="60S RIBOSOMAL PROTEIN L12"/>
    <property type="match status" value="1"/>
</dbReference>
<keyword evidence="2 5" id="KW-0689">Ribosomal protein</keyword>
<reference evidence="5 6" key="1">
    <citation type="journal article" date="2018" name="Sci. Data">
        <title>The draft genome sequence of cork oak.</title>
        <authorList>
            <person name="Ramos A.M."/>
            <person name="Usie A."/>
            <person name="Barbosa P."/>
            <person name="Barros P.M."/>
            <person name="Capote T."/>
            <person name="Chaves I."/>
            <person name="Simoes F."/>
            <person name="Abreu I."/>
            <person name="Carrasquinho I."/>
            <person name="Faro C."/>
            <person name="Guimaraes J.B."/>
            <person name="Mendonca D."/>
            <person name="Nobrega F."/>
            <person name="Rodrigues L."/>
            <person name="Saibo N.J.M."/>
            <person name="Varela M.C."/>
            <person name="Egas C."/>
            <person name="Matos J."/>
            <person name="Miguel C.M."/>
            <person name="Oliveira M.M."/>
            <person name="Ricardo C.P."/>
            <person name="Goncalves S."/>
        </authorList>
    </citation>
    <scope>NUCLEOTIDE SEQUENCE [LARGE SCALE GENOMIC DNA]</scope>
    <source>
        <strain evidence="6">cv. HL8</strain>
    </source>
</reference>
<dbReference type="Proteomes" id="UP000237347">
    <property type="component" value="Unassembled WGS sequence"/>
</dbReference>
<dbReference type="Pfam" id="PF00298">
    <property type="entry name" value="Ribosomal_L11"/>
    <property type="match status" value="1"/>
</dbReference>
<evidence type="ECO:0000256" key="1">
    <source>
        <dbReference type="ARBA" id="ARBA00010537"/>
    </source>
</evidence>
<dbReference type="EMBL" id="PKMF04000892">
    <property type="protein sequence ID" value="KAK7817187.1"/>
    <property type="molecule type" value="Genomic_DNA"/>
</dbReference>
<organism evidence="5 6">
    <name type="scientific">Quercus suber</name>
    <name type="common">Cork oak</name>
    <dbReference type="NCBI Taxonomy" id="58331"/>
    <lineage>
        <taxon>Eukaryota</taxon>
        <taxon>Viridiplantae</taxon>
        <taxon>Streptophyta</taxon>
        <taxon>Embryophyta</taxon>
        <taxon>Tracheophyta</taxon>
        <taxon>Spermatophyta</taxon>
        <taxon>Magnoliopsida</taxon>
        <taxon>eudicotyledons</taxon>
        <taxon>Gunneridae</taxon>
        <taxon>Pentapetalae</taxon>
        <taxon>rosids</taxon>
        <taxon>fabids</taxon>
        <taxon>Fagales</taxon>
        <taxon>Fagaceae</taxon>
        <taxon>Quercus</taxon>
    </lineage>
</organism>
<evidence type="ECO:0000256" key="3">
    <source>
        <dbReference type="ARBA" id="ARBA00023274"/>
    </source>
</evidence>
<evidence type="ECO:0000256" key="2">
    <source>
        <dbReference type="ARBA" id="ARBA00022980"/>
    </source>
</evidence>
<evidence type="ECO:0000313" key="6">
    <source>
        <dbReference type="Proteomes" id="UP000237347"/>
    </source>
</evidence>
<dbReference type="GO" id="GO:0070180">
    <property type="term" value="F:large ribosomal subunit rRNA binding"/>
    <property type="evidence" value="ECO:0007669"/>
    <property type="project" value="TreeGrafter"/>
</dbReference>
<dbReference type="GO" id="GO:0022625">
    <property type="term" value="C:cytosolic large ribosomal subunit"/>
    <property type="evidence" value="ECO:0007669"/>
    <property type="project" value="TreeGrafter"/>
</dbReference>
<evidence type="ECO:0000259" key="4">
    <source>
        <dbReference type="Pfam" id="PF00298"/>
    </source>
</evidence>
<dbReference type="GO" id="GO:0003735">
    <property type="term" value="F:structural constituent of ribosome"/>
    <property type="evidence" value="ECO:0007669"/>
    <property type="project" value="InterPro"/>
</dbReference>
<accession>A0AAW0IS65</accession>
<evidence type="ECO:0000313" key="5">
    <source>
        <dbReference type="EMBL" id="KAK7817187.1"/>
    </source>
</evidence>
<comment type="similarity">
    <text evidence="1">Belongs to the universal ribosomal protein uL11 family.</text>
</comment>
<sequence length="107" mass="12169">MVPSVVALVIKALKEPERDRKKMKNIKHNGNISLDDVVETAKVTCPRSMAKDLNGTVKRFLARAEVTLEDSSICKHLGLSRPQLHQYLLQPSKKLYLLHPYFFLALN</sequence>
<dbReference type="InterPro" id="IPR020783">
    <property type="entry name" value="Ribosomal_uL11_C"/>
</dbReference>
<dbReference type="InterPro" id="IPR036769">
    <property type="entry name" value="Ribosomal_uL11_C_sf"/>
</dbReference>
<proteinExistence type="inferred from homology"/>
<dbReference type="AlphaFoldDB" id="A0AAW0IS65"/>
<protein>
    <submittedName>
        <fullName evidence="5">60s ribosomal protein l12-3</fullName>
    </submittedName>
</protein>
<comment type="caution">
    <text evidence="5">The sequence shown here is derived from an EMBL/GenBank/DDBJ whole genome shotgun (WGS) entry which is preliminary data.</text>
</comment>
<name>A0AAW0IS65_QUESU</name>
<dbReference type="PANTHER" id="PTHR11661:SF2">
    <property type="entry name" value="LARGE RIBOSOMAL SUBUNIT PROTEIN UL11"/>
    <property type="match status" value="1"/>
</dbReference>